<name>A0A8D8FLD7_CULPI</name>
<proteinExistence type="predicted"/>
<dbReference type="AlphaFoldDB" id="A0A8D8FLD7"/>
<organism evidence="1">
    <name type="scientific">Culex pipiens</name>
    <name type="common">House mosquito</name>
    <dbReference type="NCBI Taxonomy" id="7175"/>
    <lineage>
        <taxon>Eukaryota</taxon>
        <taxon>Metazoa</taxon>
        <taxon>Ecdysozoa</taxon>
        <taxon>Arthropoda</taxon>
        <taxon>Hexapoda</taxon>
        <taxon>Insecta</taxon>
        <taxon>Pterygota</taxon>
        <taxon>Neoptera</taxon>
        <taxon>Endopterygota</taxon>
        <taxon>Diptera</taxon>
        <taxon>Nematocera</taxon>
        <taxon>Culicoidea</taxon>
        <taxon>Culicidae</taxon>
        <taxon>Culicinae</taxon>
        <taxon>Culicini</taxon>
        <taxon>Culex</taxon>
        <taxon>Culex</taxon>
    </lineage>
</organism>
<dbReference type="EMBL" id="HBUE01080019">
    <property type="protein sequence ID" value="CAG6477087.1"/>
    <property type="molecule type" value="Transcribed_RNA"/>
</dbReference>
<protein>
    <submittedName>
        <fullName evidence="1">(northern house mosquito) hypothetical protein</fullName>
    </submittedName>
</protein>
<sequence>MDPSAARPGLTTDGYGCGLRYTVEGARNPRIGTGRAGYPGNGCVRGDSRWFESPVGVSDTGEPSLVLRRLSPNTRGPGVLQINSCTLATRCCSPTGPAGDAGH</sequence>
<evidence type="ECO:0000313" key="1">
    <source>
        <dbReference type="EMBL" id="CAG6477087.1"/>
    </source>
</evidence>
<reference evidence="1" key="1">
    <citation type="submission" date="2021-05" db="EMBL/GenBank/DDBJ databases">
        <authorList>
            <person name="Alioto T."/>
            <person name="Alioto T."/>
            <person name="Gomez Garrido J."/>
        </authorList>
    </citation>
    <scope>NUCLEOTIDE SEQUENCE</scope>
</reference>
<accession>A0A8D8FLD7</accession>